<accession>A0A848NIH8</accession>
<dbReference type="Proteomes" id="UP000542405">
    <property type="component" value="Unassembled WGS sequence"/>
</dbReference>
<dbReference type="Gene3D" id="2.60.40.3110">
    <property type="match status" value="1"/>
</dbReference>
<keyword evidence="3" id="KW-0813">Transport</keyword>
<proteinExistence type="inferred from homology"/>
<feature type="compositionally biased region" description="Basic and acidic residues" evidence="9">
    <location>
        <begin position="606"/>
        <end position="615"/>
    </location>
</feature>
<dbReference type="InterPro" id="IPR025949">
    <property type="entry name" value="PapC-like_C"/>
</dbReference>
<dbReference type="AlphaFoldDB" id="A0A848NIH8"/>
<dbReference type="GO" id="GO:0015473">
    <property type="term" value="F:fimbrial usher porin activity"/>
    <property type="evidence" value="ECO:0007669"/>
    <property type="project" value="InterPro"/>
</dbReference>
<comment type="similarity">
    <text evidence="2">Belongs to the fimbrial export usher family.</text>
</comment>
<dbReference type="Gene3D" id="2.60.40.2070">
    <property type="match status" value="1"/>
</dbReference>
<dbReference type="Pfam" id="PF13953">
    <property type="entry name" value="PapC_C"/>
    <property type="match status" value="1"/>
</dbReference>
<evidence type="ECO:0000256" key="4">
    <source>
        <dbReference type="ARBA" id="ARBA00022452"/>
    </source>
</evidence>
<feature type="chain" id="PRO_5032584277" evidence="10">
    <location>
        <begin position="22"/>
        <end position="829"/>
    </location>
</feature>
<protein>
    <submittedName>
        <fullName evidence="13">Fimbria/pilus outer membrane usher protein</fullName>
    </submittedName>
</protein>
<dbReference type="InterPro" id="IPR043142">
    <property type="entry name" value="PapC-like_C_sf"/>
</dbReference>
<evidence type="ECO:0000256" key="3">
    <source>
        <dbReference type="ARBA" id="ARBA00022448"/>
    </source>
</evidence>
<dbReference type="Gene3D" id="2.60.40.2610">
    <property type="entry name" value="Outer membrane usher protein FimD, plug domain"/>
    <property type="match status" value="1"/>
</dbReference>
<feature type="domain" description="PapC-like C-terminal" evidence="11">
    <location>
        <begin position="756"/>
        <end position="812"/>
    </location>
</feature>
<dbReference type="Pfam" id="PF13954">
    <property type="entry name" value="PapC_N"/>
    <property type="match status" value="1"/>
</dbReference>
<gene>
    <name evidence="13" type="ORF">HGQ98_06050</name>
</gene>
<dbReference type="Pfam" id="PF00577">
    <property type="entry name" value="Usher"/>
    <property type="match status" value="1"/>
</dbReference>
<keyword evidence="5" id="KW-0812">Transmembrane</keyword>
<dbReference type="RefSeq" id="WP_169536100.1">
    <property type="nucleotide sequence ID" value="NZ_JABBZE010000035.1"/>
</dbReference>
<dbReference type="PROSITE" id="PS51257">
    <property type="entry name" value="PROKAR_LIPOPROTEIN"/>
    <property type="match status" value="1"/>
</dbReference>
<sequence length="829" mass="89655">MTMARLASFVAISTFACAAQATEFSIGFLNIKDKSNIDLSTFSRDGYVAPGSYLLDIYLDRRLIQSQTLVRAVPVIGDGTVFCVTPEMVDMLNLRDDIRARLATVDGAEGGPCIELNTADSRAVYSAERQSLTLTVPQAWLQYQDPDWIPPARWSDGVNGVILDYNLLANRYMPRQGSTSASYTLYGTAGLNLGAWRLRGDYQYSRYDSGGQSQTRFALPQTYLFRALPQWHSKLTLGQSYLSSAIFDPFRFAGVTLASDDRMLPPSLQGYAPQITGIASSNAEVTVSQNGRLLYQTRVSPGPFALPALSQNISGNLDVTLQESDGSKRSWQVSTASVPFMTRKGNLRYQLSLGRPLLGGPSGNHVADPRFVTGEATWGAFNNTSLYGGLILTADNYRALALGAGQNMGKWGAVSADVTRSDARLPYSSAPRRAGYSYRINYAKSFDDLGSTLAFMGYRFSGRHFLSMREFIVRSAAHGGDFRDEKQSYTVSYSQYIRPLELSVSLSLSRLNYWNDTAGNNHYMLSFNKNANFGPLRNVNLSLSLARTQGFYGPVQNQIYASISIPLGDTRHLSYGYQNGGGGRMQQNVGYTDFSSPDTTWNLSATDDRGDDSRHQSLSGNIQSRTSYGRAAGDFTLQPGQYRSVGLNWYGSLTATAEGAAFGPPAAGNEPRMMIDTDGIAGVPIENGNGVTNRFGIAVVNGISSYRESNLAVDVNALPEGVDVADAMINQVLTEGAIGYTRVSASHGEQVLGRVELAGGGHPPLGALVLSARSGKPAGMVADDGLVYLNVEPDDREALTVTWAGTAECRLSLPATAAIDQGPRSLPCQ</sequence>
<feature type="region of interest" description="Disordered" evidence="9">
    <location>
        <begin position="603"/>
        <end position="623"/>
    </location>
</feature>
<evidence type="ECO:0000256" key="10">
    <source>
        <dbReference type="SAM" id="SignalP"/>
    </source>
</evidence>
<comment type="subcellular location">
    <subcellularLocation>
        <location evidence="1">Cell outer membrane</location>
        <topology evidence="1">Multi-pass membrane protein</topology>
    </subcellularLocation>
</comment>
<keyword evidence="6 10" id="KW-0732">Signal</keyword>
<evidence type="ECO:0000256" key="2">
    <source>
        <dbReference type="ARBA" id="ARBA00008064"/>
    </source>
</evidence>
<dbReference type="EMBL" id="JABBZE010000035">
    <property type="protein sequence ID" value="NMU89435.1"/>
    <property type="molecule type" value="Genomic_DNA"/>
</dbReference>
<keyword evidence="7" id="KW-0472">Membrane</keyword>
<dbReference type="GO" id="GO:0009297">
    <property type="term" value="P:pilus assembly"/>
    <property type="evidence" value="ECO:0007669"/>
    <property type="project" value="InterPro"/>
</dbReference>
<dbReference type="SUPFAM" id="SSF141729">
    <property type="entry name" value="FimD N-terminal domain-like"/>
    <property type="match status" value="1"/>
</dbReference>
<feature type="domain" description="PapC N-terminal" evidence="12">
    <location>
        <begin position="23"/>
        <end position="167"/>
    </location>
</feature>
<dbReference type="InterPro" id="IPR025885">
    <property type="entry name" value="PapC_N"/>
</dbReference>
<dbReference type="InterPro" id="IPR037224">
    <property type="entry name" value="PapC_N_sf"/>
</dbReference>
<feature type="signal peptide" evidence="10">
    <location>
        <begin position="1"/>
        <end position="21"/>
    </location>
</feature>
<evidence type="ECO:0000256" key="1">
    <source>
        <dbReference type="ARBA" id="ARBA00004571"/>
    </source>
</evidence>
<dbReference type="InterPro" id="IPR000015">
    <property type="entry name" value="Fimb_usher"/>
</dbReference>
<evidence type="ECO:0000256" key="5">
    <source>
        <dbReference type="ARBA" id="ARBA00022692"/>
    </source>
</evidence>
<evidence type="ECO:0000313" key="14">
    <source>
        <dbReference type="Proteomes" id="UP000542405"/>
    </source>
</evidence>
<name>A0A848NIH8_9BURK</name>
<evidence type="ECO:0000256" key="8">
    <source>
        <dbReference type="ARBA" id="ARBA00023237"/>
    </source>
</evidence>
<evidence type="ECO:0000256" key="6">
    <source>
        <dbReference type="ARBA" id="ARBA00022729"/>
    </source>
</evidence>
<reference evidence="13 14" key="1">
    <citation type="submission" date="2020-04" db="EMBL/GenBank/DDBJ databases">
        <title>Achromobacter ruhlandii genome sequencing and assembly.</title>
        <authorList>
            <person name="Martins R.C.R."/>
            <person name="Perdigao-Neto L.V."/>
            <person name="Levin A.S.S."/>
            <person name="Costa S.F."/>
        </authorList>
    </citation>
    <scope>NUCLEOTIDE SEQUENCE [LARGE SCALE GENOMIC DNA]</scope>
    <source>
        <strain evidence="13 14">9035ralo</strain>
    </source>
</reference>
<evidence type="ECO:0000256" key="9">
    <source>
        <dbReference type="SAM" id="MobiDB-lite"/>
    </source>
</evidence>
<evidence type="ECO:0000259" key="12">
    <source>
        <dbReference type="Pfam" id="PF13954"/>
    </source>
</evidence>
<dbReference type="PANTHER" id="PTHR30451">
    <property type="entry name" value="OUTER MEMBRANE USHER PROTEIN"/>
    <property type="match status" value="1"/>
</dbReference>
<organism evidence="13 14">
    <name type="scientific">Achromobacter ruhlandii</name>
    <dbReference type="NCBI Taxonomy" id="72557"/>
    <lineage>
        <taxon>Bacteria</taxon>
        <taxon>Pseudomonadati</taxon>
        <taxon>Pseudomonadota</taxon>
        <taxon>Betaproteobacteria</taxon>
        <taxon>Burkholderiales</taxon>
        <taxon>Alcaligenaceae</taxon>
        <taxon>Achromobacter</taxon>
    </lineage>
</organism>
<comment type="caution">
    <text evidence="13">The sequence shown here is derived from an EMBL/GenBank/DDBJ whole genome shotgun (WGS) entry which is preliminary data.</text>
</comment>
<dbReference type="PANTHER" id="PTHR30451:SF4">
    <property type="entry name" value="OUTER MEMBRANE USHER PROTEIN YQIG-RELATED"/>
    <property type="match status" value="1"/>
</dbReference>
<dbReference type="GO" id="GO:0009279">
    <property type="term" value="C:cell outer membrane"/>
    <property type="evidence" value="ECO:0007669"/>
    <property type="project" value="UniProtKB-SubCell"/>
</dbReference>
<keyword evidence="4" id="KW-1134">Transmembrane beta strand</keyword>
<keyword evidence="8" id="KW-0998">Cell outer membrane</keyword>
<evidence type="ECO:0000256" key="7">
    <source>
        <dbReference type="ARBA" id="ARBA00023136"/>
    </source>
</evidence>
<evidence type="ECO:0000259" key="11">
    <source>
        <dbReference type="Pfam" id="PF13953"/>
    </source>
</evidence>
<dbReference type="Gene3D" id="3.10.20.410">
    <property type="match status" value="1"/>
</dbReference>
<dbReference type="InterPro" id="IPR042186">
    <property type="entry name" value="FimD_plug_dom"/>
</dbReference>
<evidence type="ECO:0000313" key="13">
    <source>
        <dbReference type="EMBL" id="NMU89435.1"/>
    </source>
</evidence>